<dbReference type="EMBL" id="NIZW01000014">
    <property type="protein sequence ID" value="PHQ33973.1"/>
    <property type="molecule type" value="Genomic_DNA"/>
</dbReference>
<dbReference type="AlphaFoldDB" id="A0A2G1W4L9"/>
<dbReference type="Proteomes" id="UP000225740">
    <property type="component" value="Unassembled WGS sequence"/>
</dbReference>
<dbReference type="Pfam" id="PF06953">
    <property type="entry name" value="ArsD"/>
    <property type="match status" value="1"/>
</dbReference>
<dbReference type="OrthoDB" id="9801358at2"/>
<sequence length="123" mass="13271">MKNVQVYDKPMCCSTGVCGPDVDPVLPKFAADLDWIKGQGHQVDRFNLAQQPQAFIENKLVHQLLSTTGTDCLPVVLVDGEIVSQATYPTREDFAGWMEGTAPKQLLPVAKPGDDCCGTSGCC</sequence>
<proteinExistence type="predicted"/>
<dbReference type="GO" id="GO:0003677">
    <property type="term" value="F:DNA binding"/>
    <property type="evidence" value="ECO:0007669"/>
    <property type="project" value="InterPro"/>
</dbReference>
<dbReference type="GO" id="GO:0046685">
    <property type="term" value="P:response to arsenic-containing substance"/>
    <property type="evidence" value="ECO:0007669"/>
    <property type="project" value="InterPro"/>
</dbReference>
<comment type="caution">
    <text evidence="1">The sequence shown here is derived from an EMBL/GenBank/DDBJ whole genome shotgun (WGS) entry which is preliminary data.</text>
</comment>
<dbReference type="GO" id="GO:0045892">
    <property type="term" value="P:negative regulation of DNA-templated transcription"/>
    <property type="evidence" value="ECO:0007669"/>
    <property type="project" value="InterPro"/>
</dbReference>
<dbReference type="InterPro" id="IPR010712">
    <property type="entry name" value="Arsenical-R_ArsD"/>
</dbReference>
<dbReference type="NCBIfam" id="NF033727">
    <property type="entry name" value="chaperon_ArsD"/>
    <property type="match status" value="1"/>
</dbReference>
<organism evidence="1 2">
    <name type="scientific">Rhodopirellula bahusiensis</name>
    <dbReference type="NCBI Taxonomy" id="2014065"/>
    <lineage>
        <taxon>Bacteria</taxon>
        <taxon>Pseudomonadati</taxon>
        <taxon>Planctomycetota</taxon>
        <taxon>Planctomycetia</taxon>
        <taxon>Pirellulales</taxon>
        <taxon>Pirellulaceae</taxon>
        <taxon>Rhodopirellula</taxon>
    </lineage>
</organism>
<evidence type="ECO:0000313" key="1">
    <source>
        <dbReference type="EMBL" id="PHQ33973.1"/>
    </source>
</evidence>
<protein>
    <submittedName>
        <fullName evidence="1">Arsenical resistance operon transcriptional repressor ArsD</fullName>
    </submittedName>
</protein>
<dbReference type="Gene3D" id="3.40.30.10">
    <property type="entry name" value="Glutaredoxin"/>
    <property type="match status" value="1"/>
</dbReference>
<accession>A0A2G1W4L9</accession>
<reference evidence="1 2" key="1">
    <citation type="submission" date="2017-06" db="EMBL/GenBank/DDBJ databases">
        <title>Description of Rhodopirellula bahusiensis sp. nov.</title>
        <authorList>
            <person name="Kizina J."/>
            <person name="Harder J."/>
        </authorList>
    </citation>
    <scope>NUCLEOTIDE SEQUENCE [LARGE SCALE GENOMIC DNA]</scope>
    <source>
        <strain evidence="1 2">SWK21</strain>
    </source>
</reference>
<name>A0A2G1W4L9_9BACT</name>
<dbReference type="GeneID" id="90610052"/>
<dbReference type="RefSeq" id="WP_099262189.1">
    <property type="nucleotide sequence ID" value="NZ_NIZW01000014.1"/>
</dbReference>
<keyword evidence="2" id="KW-1185">Reference proteome</keyword>
<gene>
    <name evidence="1" type="ORF">CEE69_18680</name>
</gene>
<evidence type="ECO:0000313" key="2">
    <source>
        <dbReference type="Proteomes" id="UP000225740"/>
    </source>
</evidence>